<dbReference type="InterPro" id="IPR001107">
    <property type="entry name" value="Band_7"/>
</dbReference>
<dbReference type="RefSeq" id="WP_091242305.1">
    <property type="nucleotide sequence ID" value="NZ_FNAG01000005.1"/>
</dbReference>
<evidence type="ECO:0000313" key="3">
    <source>
        <dbReference type="Proteomes" id="UP000199603"/>
    </source>
</evidence>
<dbReference type="STRING" id="265719.SAMN04488509_105113"/>
<dbReference type="AlphaFoldDB" id="A0A1G6WQ17"/>
<dbReference type="EMBL" id="FNAG01000005">
    <property type="protein sequence ID" value="SDD67972.1"/>
    <property type="molecule type" value="Genomic_DNA"/>
</dbReference>
<gene>
    <name evidence="2" type="ORF">SAMN04488509_105113</name>
</gene>
<protein>
    <submittedName>
        <fullName evidence="2">SPFH domain / Band 7 family protein</fullName>
    </submittedName>
</protein>
<accession>A0A1G6WQ17</accession>
<reference evidence="2 3" key="1">
    <citation type="submission" date="2016-10" db="EMBL/GenBank/DDBJ databases">
        <authorList>
            <person name="de Groot N.N."/>
        </authorList>
    </citation>
    <scope>NUCLEOTIDE SEQUENCE [LARGE SCALE GENOMIC DNA]</scope>
    <source>
        <strain evidence="2 3">DSM 16957</strain>
    </source>
</reference>
<proteinExistence type="predicted"/>
<dbReference type="OrthoDB" id="5954732at2"/>
<dbReference type="Pfam" id="PF01145">
    <property type="entry name" value="Band_7"/>
    <property type="match status" value="1"/>
</dbReference>
<name>A0A1G6WQ17_9GAMM</name>
<keyword evidence="3" id="KW-1185">Reference proteome</keyword>
<dbReference type="Proteomes" id="UP000199603">
    <property type="component" value="Unassembled WGS sequence"/>
</dbReference>
<feature type="domain" description="Band 7" evidence="1">
    <location>
        <begin position="26"/>
        <end position="141"/>
    </location>
</feature>
<evidence type="ECO:0000259" key="1">
    <source>
        <dbReference type="Pfam" id="PF01145"/>
    </source>
</evidence>
<organism evidence="2 3">
    <name type="scientific">Aquimonas voraii</name>
    <dbReference type="NCBI Taxonomy" id="265719"/>
    <lineage>
        <taxon>Bacteria</taxon>
        <taxon>Pseudomonadati</taxon>
        <taxon>Pseudomonadota</taxon>
        <taxon>Gammaproteobacteria</taxon>
        <taxon>Lysobacterales</taxon>
        <taxon>Lysobacteraceae</taxon>
        <taxon>Aquimonas</taxon>
    </lineage>
</organism>
<evidence type="ECO:0000313" key="2">
    <source>
        <dbReference type="EMBL" id="SDD67972.1"/>
    </source>
</evidence>
<sequence>MSFSALIIAAPLGLLAFLLAGLRWVPEGCAYTVRRFGRYARTLPPGLGFVLPLIERVGQRVRLIGHTVPVGQASVRGAVYYQIIDPRQTGEALESIDQYVQRTASETLSRLPLPQTDAPGLDQQVRQQLNEALASRGLRVVRCVLPASA</sequence>